<organism evidence="1 2">
    <name type="scientific">Desulfonema magnum</name>
    <dbReference type="NCBI Taxonomy" id="45655"/>
    <lineage>
        <taxon>Bacteria</taxon>
        <taxon>Pseudomonadati</taxon>
        <taxon>Thermodesulfobacteriota</taxon>
        <taxon>Desulfobacteria</taxon>
        <taxon>Desulfobacterales</taxon>
        <taxon>Desulfococcaceae</taxon>
        <taxon>Desulfonema</taxon>
    </lineage>
</organism>
<gene>
    <name evidence="1" type="ORF">dnm_013740</name>
</gene>
<protein>
    <submittedName>
        <fullName evidence="1">Uncharacterized protein</fullName>
    </submittedName>
</protein>
<keyword evidence="2" id="KW-1185">Reference proteome</keyword>
<dbReference type="AlphaFoldDB" id="A0A975BH68"/>
<proteinExistence type="predicted"/>
<reference evidence="1" key="1">
    <citation type="journal article" date="2021" name="Microb. Physiol.">
        <title>Proteogenomic Insights into the Physiology of Marine, Sulfate-Reducing, Filamentous Desulfonema limicola and Desulfonema magnum.</title>
        <authorList>
            <person name="Schnaars V."/>
            <person name="Wohlbrand L."/>
            <person name="Scheve S."/>
            <person name="Hinrichs C."/>
            <person name="Reinhardt R."/>
            <person name="Rabus R."/>
        </authorList>
    </citation>
    <scope>NUCLEOTIDE SEQUENCE</scope>
    <source>
        <strain evidence="1">4be13</strain>
    </source>
</reference>
<name>A0A975BH68_9BACT</name>
<evidence type="ECO:0000313" key="1">
    <source>
        <dbReference type="EMBL" id="QTA85366.1"/>
    </source>
</evidence>
<sequence>MPISAGNELRKTLPELKKHPAPFVIRGNDAAGRMARDERYLFIFGPVI</sequence>
<evidence type="ECO:0000313" key="2">
    <source>
        <dbReference type="Proteomes" id="UP000663722"/>
    </source>
</evidence>
<dbReference type="EMBL" id="CP061800">
    <property type="protein sequence ID" value="QTA85366.1"/>
    <property type="molecule type" value="Genomic_DNA"/>
</dbReference>
<dbReference type="Proteomes" id="UP000663722">
    <property type="component" value="Chromosome"/>
</dbReference>
<dbReference type="KEGG" id="dmm:dnm_013740"/>
<accession>A0A975BH68</accession>